<proteinExistence type="predicted"/>
<accession>X1D7D0</accession>
<dbReference type="InterPro" id="IPR000878">
    <property type="entry name" value="4pyrrol_Mease"/>
</dbReference>
<dbReference type="Pfam" id="PF00590">
    <property type="entry name" value="TP_methylase"/>
    <property type="match status" value="1"/>
</dbReference>
<name>X1D7D0_9ZZZZ</name>
<feature type="domain" description="Tetrapyrrole methylase" evidence="1">
    <location>
        <begin position="14"/>
        <end position="75"/>
    </location>
</feature>
<protein>
    <recommendedName>
        <fullName evidence="1">Tetrapyrrole methylase domain-containing protein</fullName>
    </recommendedName>
</protein>
<dbReference type="PANTHER" id="PTHR46111:SF1">
    <property type="entry name" value="RIBOSOMAL RNA SMALL SUBUNIT METHYLTRANSFERASE I"/>
    <property type="match status" value="1"/>
</dbReference>
<organism evidence="2">
    <name type="scientific">marine sediment metagenome</name>
    <dbReference type="NCBI Taxonomy" id="412755"/>
    <lineage>
        <taxon>unclassified sequences</taxon>
        <taxon>metagenomes</taxon>
        <taxon>ecological metagenomes</taxon>
    </lineage>
</organism>
<dbReference type="GO" id="GO:0008168">
    <property type="term" value="F:methyltransferase activity"/>
    <property type="evidence" value="ECO:0007669"/>
    <property type="project" value="InterPro"/>
</dbReference>
<sequence length="103" mass="11182">MVTDIGKNGLNHGKIHIVSTPIGNLEDITLRALRVLKEVGLIAAESREHTRKLCTHYNIKTPTKMNLSVRNPEMESAAREADTPGTGTNLILASIASLCPRVP</sequence>
<dbReference type="PANTHER" id="PTHR46111">
    <property type="entry name" value="RIBOSOMAL RNA SMALL SUBUNIT METHYLTRANSFERASE I"/>
    <property type="match status" value="1"/>
</dbReference>
<dbReference type="SUPFAM" id="SSF53790">
    <property type="entry name" value="Tetrapyrrole methylase"/>
    <property type="match status" value="1"/>
</dbReference>
<gene>
    <name evidence="2" type="ORF">S01H4_44589</name>
</gene>
<dbReference type="Gene3D" id="3.40.1010.10">
    <property type="entry name" value="Cobalt-precorrin-4 Transmethylase, Domain 1"/>
    <property type="match status" value="1"/>
</dbReference>
<dbReference type="InterPro" id="IPR035996">
    <property type="entry name" value="4pyrrol_Methylase_sf"/>
</dbReference>
<dbReference type="EMBL" id="BART01024740">
    <property type="protein sequence ID" value="GAG92381.1"/>
    <property type="molecule type" value="Genomic_DNA"/>
</dbReference>
<evidence type="ECO:0000313" key="2">
    <source>
        <dbReference type="EMBL" id="GAG92381.1"/>
    </source>
</evidence>
<evidence type="ECO:0000259" key="1">
    <source>
        <dbReference type="Pfam" id="PF00590"/>
    </source>
</evidence>
<comment type="caution">
    <text evidence="2">The sequence shown here is derived from an EMBL/GenBank/DDBJ whole genome shotgun (WGS) entry which is preliminary data.</text>
</comment>
<dbReference type="InterPro" id="IPR014777">
    <property type="entry name" value="4pyrrole_Mease_sub1"/>
</dbReference>
<dbReference type="InterPro" id="IPR008189">
    <property type="entry name" value="rRNA_ssu_MeTfrase_I"/>
</dbReference>
<reference evidence="2" key="1">
    <citation type="journal article" date="2014" name="Front. Microbiol.">
        <title>High frequency of phylogenetically diverse reductive dehalogenase-homologous genes in deep subseafloor sedimentary metagenomes.</title>
        <authorList>
            <person name="Kawai M."/>
            <person name="Futagami T."/>
            <person name="Toyoda A."/>
            <person name="Takaki Y."/>
            <person name="Nishi S."/>
            <person name="Hori S."/>
            <person name="Arai W."/>
            <person name="Tsubouchi T."/>
            <person name="Morono Y."/>
            <person name="Uchiyama I."/>
            <person name="Ito T."/>
            <person name="Fujiyama A."/>
            <person name="Inagaki F."/>
            <person name="Takami H."/>
        </authorList>
    </citation>
    <scope>NUCLEOTIDE SEQUENCE</scope>
    <source>
        <strain evidence="2">Expedition CK06-06</strain>
    </source>
</reference>
<dbReference type="AlphaFoldDB" id="X1D7D0"/>